<dbReference type="GO" id="GO:0005509">
    <property type="term" value="F:calcium ion binding"/>
    <property type="evidence" value="ECO:0007669"/>
    <property type="project" value="InterPro"/>
</dbReference>
<feature type="domain" description="EGF-like" evidence="7">
    <location>
        <begin position="20"/>
        <end position="59"/>
    </location>
</feature>
<evidence type="ECO:0000256" key="6">
    <source>
        <dbReference type="PROSITE-ProRule" id="PRU00076"/>
    </source>
</evidence>
<dbReference type="InterPro" id="IPR001881">
    <property type="entry name" value="EGF-like_Ca-bd_dom"/>
</dbReference>
<dbReference type="PANTHER" id="PTHR24050">
    <property type="entry name" value="PA14 DOMAIN-CONTAINING PROTEIN"/>
    <property type="match status" value="1"/>
</dbReference>
<keyword evidence="5" id="KW-0325">Glycoprotein</keyword>
<name>A0A0B7A1G9_9EUPU</name>
<dbReference type="Gene3D" id="2.10.25.10">
    <property type="entry name" value="Laminin"/>
    <property type="match status" value="1"/>
</dbReference>
<evidence type="ECO:0000256" key="1">
    <source>
        <dbReference type="ARBA" id="ARBA00022536"/>
    </source>
</evidence>
<keyword evidence="3" id="KW-0677">Repeat</keyword>
<sequence length="90" mass="9874">DVNGLCTCNPFWEGTNCNVDINECNKTVDYCPDPHDKCFNLIGSAECKCDDGYSRPNNVGACQDINECLLPTIQNCTGLRVCNNTDGSFE</sequence>
<evidence type="ECO:0000259" key="7">
    <source>
        <dbReference type="PROSITE" id="PS50026"/>
    </source>
</evidence>
<accession>A0A0B7A1G9</accession>
<reference evidence="8" key="1">
    <citation type="submission" date="2014-12" db="EMBL/GenBank/DDBJ databases">
        <title>Insight into the proteome of Arion vulgaris.</title>
        <authorList>
            <person name="Aradska J."/>
            <person name="Bulat T."/>
            <person name="Smidak R."/>
            <person name="Sarate P."/>
            <person name="Gangsoo J."/>
            <person name="Sialana F."/>
            <person name="Bilban M."/>
            <person name="Lubec G."/>
        </authorList>
    </citation>
    <scope>NUCLEOTIDE SEQUENCE</scope>
    <source>
        <tissue evidence="8">Skin</tissue>
    </source>
</reference>
<dbReference type="EMBL" id="HACG01027924">
    <property type="protein sequence ID" value="CEK74789.1"/>
    <property type="molecule type" value="Transcribed_RNA"/>
</dbReference>
<organism evidence="8">
    <name type="scientific">Arion vulgaris</name>
    <dbReference type="NCBI Taxonomy" id="1028688"/>
    <lineage>
        <taxon>Eukaryota</taxon>
        <taxon>Metazoa</taxon>
        <taxon>Spiralia</taxon>
        <taxon>Lophotrochozoa</taxon>
        <taxon>Mollusca</taxon>
        <taxon>Gastropoda</taxon>
        <taxon>Heterobranchia</taxon>
        <taxon>Euthyneura</taxon>
        <taxon>Panpulmonata</taxon>
        <taxon>Eupulmonata</taxon>
        <taxon>Stylommatophora</taxon>
        <taxon>Helicina</taxon>
        <taxon>Arionoidea</taxon>
        <taxon>Arionidae</taxon>
        <taxon>Arion</taxon>
    </lineage>
</organism>
<dbReference type="PROSITE" id="PS50026">
    <property type="entry name" value="EGF_3"/>
    <property type="match status" value="1"/>
</dbReference>
<evidence type="ECO:0000256" key="5">
    <source>
        <dbReference type="ARBA" id="ARBA00023180"/>
    </source>
</evidence>
<protein>
    <recommendedName>
        <fullName evidence="7">EGF-like domain-containing protein</fullName>
    </recommendedName>
</protein>
<dbReference type="PANTHER" id="PTHR24050:SF28">
    <property type="entry name" value="UROMODULIN-LIKE"/>
    <property type="match status" value="1"/>
</dbReference>
<proteinExistence type="predicted"/>
<dbReference type="PROSITE" id="PS00022">
    <property type="entry name" value="EGF_1"/>
    <property type="match status" value="1"/>
</dbReference>
<gene>
    <name evidence="8" type="primary">ORF92561</name>
</gene>
<dbReference type="InterPro" id="IPR000742">
    <property type="entry name" value="EGF"/>
</dbReference>
<dbReference type="InterPro" id="IPR049883">
    <property type="entry name" value="NOTCH1_EGF-like"/>
</dbReference>
<evidence type="ECO:0000256" key="2">
    <source>
        <dbReference type="ARBA" id="ARBA00022729"/>
    </source>
</evidence>
<dbReference type="AlphaFoldDB" id="A0A0B7A1G9"/>
<feature type="non-terminal residue" evidence="8">
    <location>
        <position position="90"/>
    </location>
</feature>
<feature type="non-terminal residue" evidence="8">
    <location>
        <position position="1"/>
    </location>
</feature>
<evidence type="ECO:0000313" key="8">
    <source>
        <dbReference type="EMBL" id="CEK74789.1"/>
    </source>
</evidence>
<dbReference type="InterPro" id="IPR052235">
    <property type="entry name" value="Nephronectin_domain"/>
</dbReference>
<keyword evidence="1 6" id="KW-0245">EGF-like domain</keyword>
<keyword evidence="2" id="KW-0732">Signal</keyword>
<dbReference type="Pfam" id="PF07645">
    <property type="entry name" value="EGF_CA"/>
    <property type="match status" value="2"/>
</dbReference>
<dbReference type="FunFam" id="2.10.25.10:FF:000005">
    <property type="entry name" value="Fibrillin 2"/>
    <property type="match status" value="1"/>
</dbReference>
<evidence type="ECO:0000256" key="4">
    <source>
        <dbReference type="ARBA" id="ARBA00023157"/>
    </source>
</evidence>
<dbReference type="SMART" id="SM00179">
    <property type="entry name" value="EGF_CA"/>
    <property type="match status" value="1"/>
</dbReference>
<evidence type="ECO:0000256" key="3">
    <source>
        <dbReference type="ARBA" id="ARBA00022737"/>
    </source>
</evidence>
<comment type="caution">
    <text evidence="6">Lacks conserved residue(s) required for the propagation of feature annotation.</text>
</comment>
<keyword evidence="4" id="KW-1015">Disulfide bond</keyword>
<dbReference type="SUPFAM" id="SSF57196">
    <property type="entry name" value="EGF/Laminin"/>
    <property type="match status" value="1"/>
</dbReference>